<dbReference type="Proteomes" id="UP000216339">
    <property type="component" value="Unassembled WGS sequence"/>
</dbReference>
<dbReference type="NCBIfam" id="NF041192">
    <property type="entry name" value="encap_f4c"/>
    <property type="match status" value="1"/>
</dbReference>
<protein>
    <submittedName>
        <fullName evidence="1">Uncharacterized protein</fullName>
    </submittedName>
</protein>
<gene>
    <name evidence="1" type="ORF">BSZ37_13575</name>
</gene>
<evidence type="ECO:0000313" key="1">
    <source>
        <dbReference type="EMBL" id="PAP77392.1"/>
    </source>
</evidence>
<evidence type="ECO:0000313" key="2">
    <source>
        <dbReference type="Proteomes" id="UP000216339"/>
    </source>
</evidence>
<accession>A0A271J1M1</accession>
<sequence length="97" mass="10577">MTVFDSSPDPADFLATLDQQVRDLQDAGGEPHAILVGPEAYEVLKTAVAERFGRERADLGQYQWVPVVVDPFRGGRLCVVPPPRDVSAGVRAERDEG</sequence>
<organism evidence="1 2">
    <name type="scientific">Rubrivirga marina</name>
    <dbReference type="NCBI Taxonomy" id="1196024"/>
    <lineage>
        <taxon>Bacteria</taxon>
        <taxon>Pseudomonadati</taxon>
        <taxon>Rhodothermota</taxon>
        <taxon>Rhodothermia</taxon>
        <taxon>Rhodothermales</taxon>
        <taxon>Rubricoccaceae</taxon>
        <taxon>Rubrivirga</taxon>
    </lineage>
</organism>
<keyword evidence="2" id="KW-1185">Reference proteome</keyword>
<dbReference type="AlphaFoldDB" id="A0A271J1M1"/>
<dbReference type="SUPFAM" id="SSF111057">
    <property type="entry name" value="Hypothetical protein PF0899"/>
    <property type="match status" value="1"/>
</dbReference>
<reference evidence="1 2" key="1">
    <citation type="submission" date="2016-11" db="EMBL/GenBank/DDBJ databases">
        <title>Study of marine rhodopsin-containing bacteria.</title>
        <authorList>
            <person name="Yoshizawa S."/>
            <person name="Kumagai Y."/>
            <person name="Kogure K."/>
        </authorList>
    </citation>
    <scope>NUCLEOTIDE SEQUENCE [LARGE SCALE GENOMIC DNA]</scope>
    <source>
        <strain evidence="1 2">SAORIC-28</strain>
    </source>
</reference>
<dbReference type="EMBL" id="MQWD01000001">
    <property type="protein sequence ID" value="PAP77392.1"/>
    <property type="molecule type" value="Genomic_DNA"/>
</dbReference>
<proteinExistence type="predicted"/>
<name>A0A271J1M1_9BACT</name>
<dbReference type="RefSeq" id="WP_095511060.1">
    <property type="nucleotide sequence ID" value="NZ_MQWD01000001.1"/>
</dbReference>
<dbReference type="OrthoDB" id="5678283at2"/>
<dbReference type="InterPro" id="IPR036216">
    <property type="entry name" value="ENCP4_sf"/>
</dbReference>
<comment type="caution">
    <text evidence="1">The sequence shown here is derived from an EMBL/GenBank/DDBJ whole genome shotgun (WGS) entry which is preliminary data.</text>
</comment>